<comment type="similarity">
    <text evidence="1">Belongs to the peptidase M16 family.</text>
</comment>
<keyword evidence="5" id="KW-0862">Zinc</keyword>
<evidence type="ECO:0000256" key="6">
    <source>
        <dbReference type="ARBA" id="ARBA00023049"/>
    </source>
</evidence>
<dbReference type="InterPro" id="IPR011765">
    <property type="entry name" value="Pept_M16_N"/>
</dbReference>
<evidence type="ECO:0000256" key="3">
    <source>
        <dbReference type="ARBA" id="ARBA00022723"/>
    </source>
</evidence>
<accession>A0A6I9X3A4</accession>
<feature type="domain" description="Peptidase M16 C-terminal" evidence="8">
    <location>
        <begin position="198"/>
        <end position="369"/>
    </location>
</feature>
<dbReference type="GO" id="GO:0005739">
    <property type="term" value="C:mitochondrion"/>
    <property type="evidence" value="ECO:0007669"/>
    <property type="project" value="TreeGrafter"/>
</dbReference>
<reference evidence="10 11" key="1">
    <citation type="submission" date="2022-04" db="UniProtKB">
        <authorList>
            <consortium name="RefSeq"/>
        </authorList>
    </citation>
    <scope>IDENTIFICATION</scope>
</reference>
<dbReference type="GO" id="GO:0046872">
    <property type="term" value="F:metal ion binding"/>
    <property type="evidence" value="ECO:0007669"/>
    <property type="project" value="UniProtKB-KW"/>
</dbReference>
<keyword evidence="3" id="KW-0479">Metal-binding</keyword>
<gene>
    <name evidence="10 11" type="primary">LOC105433440</name>
</gene>
<evidence type="ECO:0000256" key="4">
    <source>
        <dbReference type="ARBA" id="ARBA00022801"/>
    </source>
</evidence>
<keyword evidence="9" id="KW-1185">Reference proteome</keyword>
<evidence type="ECO:0000259" key="7">
    <source>
        <dbReference type="Pfam" id="PF00675"/>
    </source>
</evidence>
<dbReference type="GO" id="GO:0004222">
    <property type="term" value="F:metalloendopeptidase activity"/>
    <property type="evidence" value="ECO:0007669"/>
    <property type="project" value="TreeGrafter"/>
</dbReference>
<evidence type="ECO:0000313" key="9">
    <source>
        <dbReference type="Proteomes" id="UP000504615"/>
    </source>
</evidence>
<sequence length="403" mass="47861">MEKLEDNLRVLKQYNINKNESDAAAYKGLLLLNKMKVLLKSDLNLSMTYVALDVNSGNYSNPKKFPGLAHLCQQTIILGTQKYPEYKQFERFIFNHGGDISLTTTSDHTTFFFQMNKTDDSIFKEAIDQFVQFFITPLCYWFEKTIEMIDANQKIELLNFLTWFQYFERSMVKSYHPYSNSTLCNSDILKKMSLKEIRKNVLNFLDKYYSANLMTLYVVSGYPLHLLENIIVEAFCQIRNKNVTFRLFYMDPFQDNFCTRWDIYTDFSDKYLKLLFPLPSWKRNCWFQAIKLISYLLESNDAYTLRDQLECMQLSDHIHTHRHYEARGLSFFEVLIKLTPKAILHIMEIVALFFQYLNMFTQKYLTSEDGQSLLKEILSNVMNETNYKSIESLRSRYYIGDFL</sequence>
<keyword evidence="2" id="KW-0645">Protease</keyword>
<dbReference type="RefSeq" id="XP_011647078.1">
    <property type="nucleotide sequence ID" value="XM_011648776.2"/>
</dbReference>
<evidence type="ECO:0000313" key="10">
    <source>
        <dbReference type="RefSeq" id="XP_011647078.1"/>
    </source>
</evidence>
<dbReference type="Pfam" id="PF05193">
    <property type="entry name" value="Peptidase_M16_C"/>
    <property type="match status" value="1"/>
</dbReference>
<dbReference type="InterPro" id="IPR007863">
    <property type="entry name" value="Peptidase_M16_C"/>
</dbReference>
<organism evidence="10">
    <name type="scientific">Pogonomyrmex barbatus</name>
    <name type="common">red harvester ant</name>
    <dbReference type="NCBI Taxonomy" id="144034"/>
    <lineage>
        <taxon>Eukaryota</taxon>
        <taxon>Metazoa</taxon>
        <taxon>Ecdysozoa</taxon>
        <taxon>Arthropoda</taxon>
        <taxon>Hexapoda</taxon>
        <taxon>Insecta</taxon>
        <taxon>Pterygota</taxon>
        <taxon>Neoptera</taxon>
        <taxon>Endopterygota</taxon>
        <taxon>Hymenoptera</taxon>
        <taxon>Apocrita</taxon>
        <taxon>Aculeata</taxon>
        <taxon>Formicoidea</taxon>
        <taxon>Formicidae</taxon>
        <taxon>Myrmicinae</taxon>
        <taxon>Pogonomyrmex</taxon>
    </lineage>
</organism>
<dbReference type="SUPFAM" id="SSF63411">
    <property type="entry name" value="LuxS/MPP-like metallohydrolase"/>
    <property type="match status" value="2"/>
</dbReference>
<dbReference type="AlphaFoldDB" id="A0A6I9X3A4"/>
<dbReference type="KEGG" id="pbar:105433440"/>
<dbReference type="Gene3D" id="3.30.830.10">
    <property type="entry name" value="Metalloenzyme, LuxS/M16 peptidase-like"/>
    <property type="match status" value="2"/>
</dbReference>
<name>A0A6I9X3A4_9HYME</name>
<evidence type="ECO:0000256" key="5">
    <source>
        <dbReference type="ARBA" id="ARBA00022833"/>
    </source>
</evidence>
<dbReference type="InterPro" id="IPR050626">
    <property type="entry name" value="Peptidase_M16"/>
</dbReference>
<dbReference type="OrthoDB" id="952271at2759"/>
<evidence type="ECO:0000256" key="1">
    <source>
        <dbReference type="ARBA" id="ARBA00007261"/>
    </source>
</evidence>
<dbReference type="Proteomes" id="UP000504615">
    <property type="component" value="Unplaced"/>
</dbReference>
<dbReference type="PANTHER" id="PTHR43690">
    <property type="entry name" value="NARDILYSIN"/>
    <property type="match status" value="1"/>
</dbReference>
<dbReference type="GO" id="GO:0051603">
    <property type="term" value="P:proteolysis involved in protein catabolic process"/>
    <property type="evidence" value="ECO:0007669"/>
    <property type="project" value="TreeGrafter"/>
</dbReference>
<dbReference type="GeneID" id="105433440"/>
<dbReference type="RefSeq" id="XP_011647079.1">
    <property type="nucleotide sequence ID" value="XM_011648777.2"/>
</dbReference>
<protein>
    <submittedName>
        <fullName evidence="10 11">Insulin-degrading enzyme-like isoform X1</fullName>
    </submittedName>
</protein>
<dbReference type="Pfam" id="PF00675">
    <property type="entry name" value="Peptidase_M16"/>
    <property type="match status" value="1"/>
</dbReference>
<feature type="domain" description="Peptidase M16 N-terminal" evidence="7">
    <location>
        <begin position="36"/>
        <end position="138"/>
    </location>
</feature>
<dbReference type="PANTHER" id="PTHR43690:SF18">
    <property type="entry name" value="INSULIN-DEGRADING ENZYME-RELATED"/>
    <property type="match status" value="1"/>
</dbReference>
<dbReference type="GO" id="GO:0043171">
    <property type="term" value="P:peptide catabolic process"/>
    <property type="evidence" value="ECO:0007669"/>
    <property type="project" value="TreeGrafter"/>
</dbReference>
<keyword evidence="6" id="KW-0482">Metalloprotease</keyword>
<dbReference type="InterPro" id="IPR011249">
    <property type="entry name" value="Metalloenz_LuxS/M16"/>
</dbReference>
<proteinExistence type="inferred from homology"/>
<evidence type="ECO:0000256" key="2">
    <source>
        <dbReference type="ARBA" id="ARBA00022670"/>
    </source>
</evidence>
<evidence type="ECO:0000313" key="11">
    <source>
        <dbReference type="RefSeq" id="XP_011647079.1"/>
    </source>
</evidence>
<evidence type="ECO:0000259" key="8">
    <source>
        <dbReference type="Pfam" id="PF05193"/>
    </source>
</evidence>
<keyword evidence="4" id="KW-0378">Hydrolase</keyword>
<dbReference type="GO" id="GO:0005829">
    <property type="term" value="C:cytosol"/>
    <property type="evidence" value="ECO:0007669"/>
    <property type="project" value="TreeGrafter"/>
</dbReference>